<keyword evidence="1" id="KW-0812">Transmembrane</keyword>
<comment type="caution">
    <text evidence="2">The sequence shown here is derived from an EMBL/GenBank/DDBJ whole genome shotgun (WGS) entry which is preliminary data.</text>
</comment>
<evidence type="ECO:0000256" key="1">
    <source>
        <dbReference type="SAM" id="Phobius"/>
    </source>
</evidence>
<gene>
    <name evidence="2" type="ORF">FMM80_03885</name>
</gene>
<evidence type="ECO:0000313" key="2">
    <source>
        <dbReference type="EMBL" id="NDO67893.1"/>
    </source>
</evidence>
<reference evidence="2 3" key="1">
    <citation type="submission" date="2019-07" db="EMBL/GenBank/DDBJ databases">
        <title>Draft genome sequences of 15 bacterial species constituting the stable defined intestinal microbiota of the GM15 gnotobiotic mouse model.</title>
        <authorList>
            <person name="Elie C."/>
            <person name="Mathieu A."/>
            <person name="Saliou A."/>
            <person name="Darnaud M."/>
            <person name="Leulier F."/>
            <person name="Tamellini A."/>
        </authorList>
    </citation>
    <scope>NUCLEOTIDE SEQUENCE [LARGE SCALE GENOMIC DNA]</scope>
    <source>
        <strain evidence="3">ASF 502</strain>
    </source>
</reference>
<dbReference type="AlphaFoldDB" id="A0A9X5C7D7"/>
<dbReference type="OrthoDB" id="1975933at2"/>
<feature type="transmembrane region" description="Helical" evidence="1">
    <location>
        <begin position="50"/>
        <end position="70"/>
    </location>
</feature>
<dbReference type="EMBL" id="VIRB01000028">
    <property type="protein sequence ID" value="NDO67893.1"/>
    <property type="molecule type" value="Genomic_DNA"/>
</dbReference>
<keyword evidence="1" id="KW-1133">Transmembrane helix</keyword>
<feature type="transmembrane region" description="Helical" evidence="1">
    <location>
        <begin position="164"/>
        <end position="187"/>
    </location>
</feature>
<protein>
    <submittedName>
        <fullName evidence="2">DUF624 domain-containing protein</fullName>
    </submittedName>
</protein>
<dbReference type="Proteomes" id="UP000474104">
    <property type="component" value="Unassembled WGS sequence"/>
</dbReference>
<evidence type="ECO:0000313" key="3">
    <source>
        <dbReference type="Proteomes" id="UP000474104"/>
    </source>
</evidence>
<organism evidence="2 3">
    <name type="scientific">Schaedlerella arabinosiphila</name>
    <dbReference type="NCBI Taxonomy" id="2044587"/>
    <lineage>
        <taxon>Bacteria</taxon>
        <taxon>Bacillati</taxon>
        <taxon>Bacillota</taxon>
        <taxon>Clostridia</taxon>
        <taxon>Lachnospirales</taxon>
        <taxon>Lachnospiraceae</taxon>
        <taxon>Schaedlerella</taxon>
    </lineage>
</organism>
<proteinExistence type="predicted"/>
<sequence>MLGEIFHIEKMMGACEKIIYFLLVNLFFWGSNLPLLLFFVFVGISQAETFLPLFLLCAVPAGPALCGVFFSMNRMLKGTEVSAWKDYWTGYKDGFLKKLGVAAIQAWMVGMFWTNIRFFTVQCPVFLLALLFILLFAVSLLMTPDLYLLASRYDMSIRDIWKGALVLCIGQPLLTFGNTAALAFILMLLEVQAGIGVLFVVSLYGFVVVFINQKIFRMLEAGAWRRKDQNNCI</sequence>
<feature type="transmembrane region" description="Helical" evidence="1">
    <location>
        <begin position="125"/>
        <end position="143"/>
    </location>
</feature>
<name>A0A9X5C7D7_9FIRM</name>
<dbReference type="RefSeq" id="WP_004069790.1">
    <property type="nucleotide sequence ID" value="NZ_VIRB01000028.1"/>
</dbReference>
<keyword evidence="1" id="KW-0472">Membrane</keyword>
<dbReference type="InterPro" id="IPR006938">
    <property type="entry name" value="DUF624"/>
</dbReference>
<feature type="transmembrane region" description="Helical" evidence="1">
    <location>
        <begin position="193"/>
        <end position="211"/>
    </location>
</feature>
<accession>A0A9X5C7D7</accession>
<dbReference type="Pfam" id="PF04854">
    <property type="entry name" value="DUF624"/>
    <property type="match status" value="1"/>
</dbReference>
<feature type="transmembrane region" description="Helical" evidence="1">
    <location>
        <begin position="99"/>
        <end position="119"/>
    </location>
</feature>
<feature type="transmembrane region" description="Helical" evidence="1">
    <location>
        <begin position="20"/>
        <end position="44"/>
    </location>
</feature>